<keyword evidence="1" id="KW-0812">Transmembrane</keyword>
<feature type="transmembrane region" description="Helical" evidence="1">
    <location>
        <begin position="374"/>
        <end position="392"/>
    </location>
</feature>
<feature type="transmembrane region" description="Helical" evidence="1">
    <location>
        <begin position="232"/>
        <end position="252"/>
    </location>
</feature>
<feature type="transmembrane region" description="Helical" evidence="1">
    <location>
        <begin position="166"/>
        <end position="187"/>
    </location>
</feature>
<protein>
    <submittedName>
        <fullName evidence="2">ABC transporter permease subunit</fullName>
    </submittedName>
</protein>
<name>A0ABR8ERG4_NOSLI</name>
<evidence type="ECO:0000256" key="1">
    <source>
        <dbReference type="SAM" id="Phobius"/>
    </source>
</evidence>
<feature type="transmembrane region" description="Helical" evidence="1">
    <location>
        <begin position="545"/>
        <end position="565"/>
    </location>
</feature>
<feature type="transmembrane region" description="Helical" evidence="1">
    <location>
        <begin position="428"/>
        <end position="449"/>
    </location>
</feature>
<proteinExistence type="predicted"/>
<evidence type="ECO:0000313" key="2">
    <source>
        <dbReference type="EMBL" id="MBD2559627.1"/>
    </source>
</evidence>
<dbReference type="RefSeq" id="WP_190891000.1">
    <property type="nucleotide sequence ID" value="NZ_JACJTE010000002.1"/>
</dbReference>
<feature type="transmembrane region" description="Helical" evidence="1">
    <location>
        <begin position="502"/>
        <end position="525"/>
    </location>
</feature>
<feature type="transmembrane region" description="Helical" evidence="1">
    <location>
        <begin position="469"/>
        <end position="495"/>
    </location>
</feature>
<keyword evidence="1" id="KW-0472">Membrane</keyword>
<dbReference type="Pfam" id="PF12679">
    <property type="entry name" value="ABC2_membrane_2"/>
    <property type="match status" value="1"/>
</dbReference>
<reference evidence="2 3" key="1">
    <citation type="journal article" date="2020" name="ISME J.">
        <title>Comparative genomics reveals insights into cyanobacterial evolution and habitat adaptation.</title>
        <authorList>
            <person name="Chen M.Y."/>
            <person name="Teng W.K."/>
            <person name="Zhao L."/>
            <person name="Hu C.X."/>
            <person name="Zhou Y.K."/>
            <person name="Han B.P."/>
            <person name="Song L.R."/>
            <person name="Shu W.S."/>
        </authorList>
    </citation>
    <scope>NUCLEOTIDE SEQUENCE [LARGE SCALE GENOMIC DNA]</scope>
    <source>
        <strain evidence="2 3">FACHB-391</strain>
    </source>
</reference>
<keyword evidence="3" id="KW-1185">Reference proteome</keyword>
<feature type="transmembrane region" description="Helical" evidence="1">
    <location>
        <begin position="293"/>
        <end position="320"/>
    </location>
</feature>
<gene>
    <name evidence="2" type="ORF">H6G95_03140</name>
</gene>
<comment type="caution">
    <text evidence="2">The sequence shown here is derived from an EMBL/GenBank/DDBJ whole genome shotgun (WGS) entry which is preliminary data.</text>
</comment>
<dbReference type="EMBL" id="JACJTE010000002">
    <property type="protein sequence ID" value="MBD2559627.1"/>
    <property type="molecule type" value="Genomic_DNA"/>
</dbReference>
<keyword evidence="1" id="KW-1133">Transmembrane helix</keyword>
<evidence type="ECO:0000313" key="3">
    <source>
        <dbReference type="Proteomes" id="UP000604661"/>
    </source>
</evidence>
<feature type="transmembrane region" description="Helical" evidence="1">
    <location>
        <begin position="26"/>
        <end position="48"/>
    </location>
</feature>
<feature type="transmembrane region" description="Helical" evidence="1">
    <location>
        <begin position="199"/>
        <end position="220"/>
    </location>
</feature>
<feature type="transmembrane region" description="Helical" evidence="1">
    <location>
        <begin position="114"/>
        <end position="136"/>
    </location>
</feature>
<sequence>MILNLIDKIGDWNPQLLRELKGRLKFFNVAIAVATSLLLQLVVFLYQFRDFPGDEYSLTGEYCRLRKVYEWRQKEIYQQSSPSKINDFNDLISNNFCPQNEIDWQLWWRDHWEYIFLAFSVIFVFTLLVAGTYLLINDLAKEETRGTLNFIRLSPQSETSILTGKLLGVPSLIYLVILAAIPLHLWAGRSAKIAFSYILSYYAILAASCILFYSAALLFGLVSRWFSGFQPWLGSGAVLLFLFTTMVLASSYNNNLNNSTAWFRLYSPWDVTNYLFPNLFNLSNGYPLKNWQFFYLPLGASVISIVGFHLLNFGLCSYGISQALKRCFRNPEGSIISKKQSYLLVAFCQFMMWGFALQVGKNNERWVEQVGENYILLVLYNLALILSLIAVLSPHRQDVQDWARYRHQGFSSHKNVWQELIWAEKSPALVAIAINLTIVTIPWLVWISFTSVFDANDGQNLLSNDIGRFKVLLAIALSISLMMIYATVAQLILLLKTPKRSFWAIGTIGAITFLPPMILEVIGISSWKYPNVWLFSTFPWAAIEYAGTTTIFMALLAELSVLALLNFQLTRQVRLAGESATKALLAGR</sequence>
<feature type="transmembrane region" description="Helical" evidence="1">
    <location>
        <begin position="341"/>
        <end position="359"/>
    </location>
</feature>
<dbReference type="Proteomes" id="UP000604661">
    <property type="component" value="Unassembled WGS sequence"/>
</dbReference>
<accession>A0ABR8ERG4</accession>
<organism evidence="2 3">
    <name type="scientific">Nostoc linckia FACHB-391</name>
    <dbReference type="NCBI Taxonomy" id="2692906"/>
    <lineage>
        <taxon>Bacteria</taxon>
        <taxon>Bacillati</taxon>
        <taxon>Cyanobacteriota</taxon>
        <taxon>Cyanophyceae</taxon>
        <taxon>Nostocales</taxon>
        <taxon>Nostocaceae</taxon>
        <taxon>Nostoc</taxon>
    </lineage>
</organism>